<dbReference type="SUPFAM" id="SSF57889">
    <property type="entry name" value="Cysteine-rich domain"/>
    <property type="match status" value="6"/>
</dbReference>
<keyword evidence="1" id="KW-0479">Metal-binding</keyword>
<dbReference type="InterPro" id="IPR001965">
    <property type="entry name" value="Znf_PHD"/>
</dbReference>
<gene>
    <name evidence="7" type="ORF">FSB_LOCUS6529</name>
</gene>
<dbReference type="Gene3D" id="3.30.60.20">
    <property type="match status" value="1"/>
</dbReference>
<accession>A0A2N9EI86</accession>
<evidence type="ECO:0000256" key="4">
    <source>
        <dbReference type="ARBA" id="ARBA00022833"/>
    </source>
</evidence>
<feature type="compositionally biased region" description="Acidic residues" evidence="5">
    <location>
        <begin position="10"/>
        <end position="28"/>
    </location>
</feature>
<sequence>MRSFVNDPVKDEDEDENDHPHEDEDENENDHPHEDEDEDEDENENENEDENEDDHPHGSGTKMMEDLQHFIHHQHPLVFNENDRRGSWCRGCGEDVYGPSYWCKECYAYVNHKSCAELPLGLHHPLHPKHPLILFSPERYKNKEFPYENVKCEVCKGVDHDRQYSYGCSRCNFNIHIKCAVVPIEAEFHDHPLTPFFKSITFTCDICGKEDKGRPYLCGPCSFWIHRRCARYPRRVKVVRHKHPFHLTHSSLEVDQSDSQICPLCVQKVDTHYGLYYCSPCDFVTHLDCALDGRNREELKDEESTESKATLEIEDTKLGEFADSSAYKVKKTNVGMDGTEIAIEIEHFSHEHDLKLSDDEVQNNEICDGCVRAILPPFYRCVECSFFLHKSCAELPRKKGHPLHEHPLTLFKESYYSKCYACKRRCNAFIYCCMTCYDCELDVQCSLISDILTHPGHEHQLILSSIQSEHNCSCCGFKVSPIFRCSTCDFALDFKCATLPHTTSYKQHEHPFTLRYTAEDDSGEYYCDICEEERNSKHWFYYCEDCSYPAHPKCILGEYPNCKF</sequence>
<reference evidence="7" key="1">
    <citation type="submission" date="2018-02" db="EMBL/GenBank/DDBJ databases">
        <authorList>
            <person name="Cohen D.B."/>
            <person name="Kent A.D."/>
        </authorList>
    </citation>
    <scope>NUCLEOTIDE SEQUENCE</scope>
</reference>
<keyword evidence="4" id="KW-0862">Zinc</keyword>
<dbReference type="Pfam" id="PF03107">
    <property type="entry name" value="C1_2"/>
    <property type="match status" value="7"/>
</dbReference>
<evidence type="ECO:0000313" key="7">
    <source>
        <dbReference type="EMBL" id="SPC78647.1"/>
    </source>
</evidence>
<organism evidence="7">
    <name type="scientific">Fagus sylvatica</name>
    <name type="common">Beechnut</name>
    <dbReference type="NCBI Taxonomy" id="28930"/>
    <lineage>
        <taxon>Eukaryota</taxon>
        <taxon>Viridiplantae</taxon>
        <taxon>Streptophyta</taxon>
        <taxon>Embryophyta</taxon>
        <taxon>Tracheophyta</taxon>
        <taxon>Spermatophyta</taxon>
        <taxon>Magnoliopsida</taxon>
        <taxon>eudicotyledons</taxon>
        <taxon>Gunneridae</taxon>
        <taxon>Pentapetalae</taxon>
        <taxon>rosids</taxon>
        <taxon>fabids</taxon>
        <taxon>Fagales</taxon>
        <taxon>Fagaceae</taxon>
        <taxon>Fagus</taxon>
    </lineage>
</organism>
<dbReference type="GO" id="GO:0008270">
    <property type="term" value="F:zinc ion binding"/>
    <property type="evidence" value="ECO:0007669"/>
    <property type="project" value="UniProtKB-KW"/>
</dbReference>
<dbReference type="InterPro" id="IPR004146">
    <property type="entry name" value="DC1"/>
</dbReference>
<dbReference type="PROSITE" id="PS50081">
    <property type="entry name" value="ZF_DAG_PE_2"/>
    <property type="match status" value="1"/>
</dbReference>
<proteinExistence type="predicted"/>
<evidence type="ECO:0000256" key="1">
    <source>
        <dbReference type="ARBA" id="ARBA00022723"/>
    </source>
</evidence>
<dbReference type="InterPro" id="IPR053192">
    <property type="entry name" value="Vacuole_Formation_Reg"/>
</dbReference>
<dbReference type="AlphaFoldDB" id="A0A2N9EI86"/>
<feature type="region of interest" description="Disordered" evidence="5">
    <location>
        <begin position="1"/>
        <end position="62"/>
    </location>
</feature>
<feature type="compositionally biased region" description="Acidic residues" evidence="5">
    <location>
        <begin position="35"/>
        <end position="53"/>
    </location>
</feature>
<evidence type="ECO:0000256" key="3">
    <source>
        <dbReference type="ARBA" id="ARBA00022771"/>
    </source>
</evidence>
<dbReference type="InterPro" id="IPR002219">
    <property type="entry name" value="PKC_DAG/PE"/>
</dbReference>
<dbReference type="PANTHER" id="PTHR32410">
    <property type="entry name" value="CYSTEINE/HISTIDINE-RICH C1 DOMAIN FAMILY PROTEIN"/>
    <property type="match status" value="1"/>
</dbReference>
<keyword evidence="2" id="KW-0677">Repeat</keyword>
<feature type="domain" description="Phorbol-ester/DAG-type" evidence="6">
    <location>
        <begin position="509"/>
        <end position="562"/>
    </location>
</feature>
<evidence type="ECO:0000259" key="6">
    <source>
        <dbReference type="PROSITE" id="PS50081"/>
    </source>
</evidence>
<keyword evidence="3" id="KW-0863">Zinc-finger</keyword>
<protein>
    <recommendedName>
        <fullName evidence="6">Phorbol-ester/DAG-type domain-containing protein</fullName>
    </recommendedName>
</protein>
<name>A0A2N9EI86_FAGSY</name>
<dbReference type="SMART" id="SM00249">
    <property type="entry name" value="PHD"/>
    <property type="match status" value="3"/>
</dbReference>
<dbReference type="EMBL" id="OIVN01000341">
    <property type="protein sequence ID" value="SPC78647.1"/>
    <property type="molecule type" value="Genomic_DNA"/>
</dbReference>
<dbReference type="InterPro" id="IPR046349">
    <property type="entry name" value="C1-like_sf"/>
</dbReference>
<evidence type="ECO:0000256" key="5">
    <source>
        <dbReference type="SAM" id="MobiDB-lite"/>
    </source>
</evidence>
<dbReference type="PANTHER" id="PTHR32410:SF163">
    <property type="entry name" value="DC1 DOMAIN-CONTAINING PROTEIN"/>
    <property type="match status" value="1"/>
</dbReference>
<evidence type="ECO:0000256" key="2">
    <source>
        <dbReference type="ARBA" id="ARBA00022737"/>
    </source>
</evidence>